<gene>
    <name evidence="6" type="ORF">GF339_08095</name>
</gene>
<comment type="cofactor">
    <cofactor evidence="1">
        <name>pyridoxal 5'-phosphate</name>
        <dbReference type="ChEBI" id="CHEBI:597326"/>
    </cofactor>
</comment>
<dbReference type="InterPro" id="IPR000183">
    <property type="entry name" value="Orn/DAP/Arg_de-COase"/>
</dbReference>
<sequence>MNPFPFINQTLHAEAVPIPYIVEQVGTPVYIYSASHILDTYRQFTEAFRELPHLLCYAVKANSNLAILHLLAQEGAGADIVSGGELYRALQAGIPPAKIVYSGVGKTEREIVEALRAGVYRLHIESMQEFECLQQISHALKTHVHLAPRINPDIDAHTHPYISTGVNATKFGMSAEEARTVFERSRQAAYLDVTGVSGHIGSQIITMAPFVAMVKFLAAFIEERRAEGFRIDTLDIGGGLGIAYHQEQPPT</sequence>
<dbReference type="PROSITE" id="PS00879">
    <property type="entry name" value="ODR_DC_2_2"/>
    <property type="match status" value="1"/>
</dbReference>
<feature type="domain" description="Orn/DAP/Arg decarboxylase 2 N-terminal" evidence="5">
    <location>
        <begin position="36"/>
        <end position="250"/>
    </location>
</feature>
<dbReference type="EMBL" id="WJJP01000251">
    <property type="protein sequence ID" value="MBD3324531.1"/>
    <property type="molecule type" value="Genomic_DNA"/>
</dbReference>
<dbReference type="AlphaFoldDB" id="A0A9D5JV78"/>
<evidence type="ECO:0000313" key="6">
    <source>
        <dbReference type="EMBL" id="MBD3324531.1"/>
    </source>
</evidence>
<organism evidence="6 7">
    <name type="scientific">candidate division KSB3 bacterium</name>
    <dbReference type="NCBI Taxonomy" id="2044937"/>
    <lineage>
        <taxon>Bacteria</taxon>
        <taxon>candidate division KSB3</taxon>
    </lineage>
</organism>
<dbReference type="SUPFAM" id="SSF51419">
    <property type="entry name" value="PLP-binding barrel"/>
    <property type="match status" value="1"/>
</dbReference>
<evidence type="ECO:0000259" key="5">
    <source>
        <dbReference type="Pfam" id="PF02784"/>
    </source>
</evidence>
<keyword evidence="4" id="KW-0456">Lyase</keyword>
<evidence type="ECO:0000256" key="3">
    <source>
        <dbReference type="ARBA" id="ARBA00022898"/>
    </source>
</evidence>
<protein>
    <submittedName>
        <fullName evidence="6">Diaminopimelate decarboxylase</fullName>
    </submittedName>
</protein>
<comment type="caution">
    <text evidence="6">The sequence shown here is derived from an EMBL/GenBank/DDBJ whole genome shotgun (WGS) entry which is preliminary data.</text>
</comment>
<dbReference type="PANTHER" id="PTHR43727">
    <property type="entry name" value="DIAMINOPIMELATE DECARBOXYLASE"/>
    <property type="match status" value="1"/>
</dbReference>
<dbReference type="FunFam" id="3.20.20.10:FF:000003">
    <property type="entry name" value="Diaminopimelate decarboxylase"/>
    <property type="match status" value="1"/>
</dbReference>
<evidence type="ECO:0000256" key="2">
    <source>
        <dbReference type="ARBA" id="ARBA00022793"/>
    </source>
</evidence>
<reference evidence="6" key="1">
    <citation type="submission" date="2019-11" db="EMBL/GenBank/DDBJ databases">
        <title>Microbial mats filling the niche in hypersaline microbial mats.</title>
        <authorList>
            <person name="Wong H.L."/>
            <person name="Macleod F.I."/>
            <person name="White R.A. III"/>
            <person name="Burns B.P."/>
        </authorList>
    </citation>
    <scope>NUCLEOTIDE SEQUENCE</scope>
    <source>
        <strain evidence="6">Rbin_158</strain>
    </source>
</reference>
<dbReference type="InterPro" id="IPR002986">
    <property type="entry name" value="DAP_deCOOHase_LysA"/>
</dbReference>
<name>A0A9D5JV78_9BACT</name>
<evidence type="ECO:0000256" key="4">
    <source>
        <dbReference type="ARBA" id="ARBA00023239"/>
    </source>
</evidence>
<dbReference type="InterPro" id="IPR029066">
    <property type="entry name" value="PLP-binding_barrel"/>
</dbReference>
<dbReference type="GO" id="GO:0008836">
    <property type="term" value="F:diaminopimelate decarboxylase activity"/>
    <property type="evidence" value="ECO:0007669"/>
    <property type="project" value="InterPro"/>
</dbReference>
<dbReference type="InterPro" id="IPR022657">
    <property type="entry name" value="De-COase2_CS"/>
</dbReference>
<dbReference type="PANTHER" id="PTHR43727:SF2">
    <property type="entry name" value="GROUP IV DECARBOXYLASE"/>
    <property type="match status" value="1"/>
</dbReference>
<dbReference type="InterPro" id="IPR022653">
    <property type="entry name" value="De-COase2_pyr-phos_BS"/>
</dbReference>
<dbReference type="InterPro" id="IPR022644">
    <property type="entry name" value="De-COase2_N"/>
</dbReference>
<dbReference type="PROSITE" id="PS00878">
    <property type="entry name" value="ODR_DC_2_1"/>
    <property type="match status" value="1"/>
</dbReference>
<feature type="non-terminal residue" evidence="6">
    <location>
        <position position="251"/>
    </location>
</feature>
<evidence type="ECO:0000256" key="1">
    <source>
        <dbReference type="ARBA" id="ARBA00001933"/>
    </source>
</evidence>
<dbReference type="GO" id="GO:0009089">
    <property type="term" value="P:lysine biosynthetic process via diaminopimelate"/>
    <property type="evidence" value="ECO:0007669"/>
    <property type="project" value="InterPro"/>
</dbReference>
<dbReference type="Gene3D" id="3.20.20.10">
    <property type="entry name" value="Alanine racemase"/>
    <property type="match status" value="1"/>
</dbReference>
<dbReference type="Proteomes" id="UP000649604">
    <property type="component" value="Unassembled WGS sequence"/>
</dbReference>
<accession>A0A9D5JV78</accession>
<dbReference type="PRINTS" id="PR01181">
    <property type="entry name" value="DAPDCRBXLASE"/>
</dbReference>
<evidence type="ECO:0000313" key="7">
    <source>
        <dbReference type="Proteomes" id="UP000649604"/>
    </source>
</evidence>
<dbReference type="PRINTS" id="PR01179">
    <property type="entry name" value="ODADCRBXLASE"/>
</dbReference>
<keyword evidence="2" id="KW-0210">Decarboxylase</keyword>
<keyword evidence="3" id="KW-0663">Pyridoxal phosphate</keyword>
<proteinExistence type="predicted"/>
<dbReference type="Pfam" id="PF02784">
    <property type="entry name" value="Orn_Arg_deC_N"/>
    <property type="match status" value="1"/>
</dbReference>